<dbReference type="PANTHER" id="PTHR31975:SF1">
    <property type="entry name" value="BUD SITE SELECTION PROTEIN 7-RELATED"/>
    <property type="match status" value="1"/>
</dbReference>
<protein>
    <submittedName>
        <fullName evidence="2">Uncharacterized protein</fullName>
    </submittedName>
</protein>
<dbReference type="GO" id="GO:0034044">
    <property type="term" value="C:exomer complex"/>
    <property type="evidence" value="ECO:0007669"/>
    <property type="project" value="UniProtKB-ARBA"/>
</dbReference>
<dbReference type="Gene3D" id="1.25.40.10">
    <property type="entry name" value="Tetratricopeptide repeat domain"/>
    <property type="match status" value="1"/>
</dbReference>
<organism evidence="2">
    <name type="scientific">Lotharella globosa</name>
    <dbReference type="NCBI Taxonomy" id="91324"/>
    <lineage>
        <taxon>Eukaryota</taxon>
        <taxon>Sar</taxon>
        <taxon>Rhizaria</taxon>
        <taxon>Cercozoa</taxon>
        <taxon>Chlorarachniophyceae</taxon>
        <taxon>Lotharella</taxon>
    </lineage>
</organism>
<feature type="region of interest" description="Disordered" evidence="1">
    <location>
        <begin position="499"/>
        <end position="584"/>
    </location>
</feature>
<sequence length="896" mass="98548">MATAEFYSEQLVDLLDYRNKSVVGARFLGPLDVCLVRRRTGGSYIPFLSAPRETAYLHWFLGVDTSSVAAICAYYQRLRALDSGDYASGNGNGRGEIVGVTIGVYNAFSGMDLRVTIDMEAKPIVSVCAVDGNLMQHDRVTENMLDGAYVSSCLRSIAMPPSIVPSLHCEGEGVSASKEELFLKAAERLLDKGALVRGAENSGLVSRHGAMTILQTLVTQHFIQRSKLSQGARFFRPLITFRPLVAASAAKLLKMRGERRAAASLLVEALKAAPRSVPLLLAQAEILLELKMPELALPLATDAAKYGPLELRTWVVAARVHIALGDPVMAIVCLNSLPDEPEPTDLAETDIHDLVALPHDAPSENSVSMRPAGSKPRHEWAYHDLDREVEEVLMPDIMGLREVDEQQPVLSNRLHGDFLKAYEVLVQLLVDLDFEKLDSLVRDLFYPGEARHAASARLAASEDSTKAAGLAAAAGGQLLEAEERKLKKLERRAARVDRKLKKYERNTPGGEQVQQRIRSNPTNSSAQVDDNVGSKSVADVKGDNNDVARDTLIPNGNDNQSPASNNRNRRDGKEGKSSVRRVRGGVLHGKDVMGAAKAQLAIPMMTVSRVFAQPTMKEAQNVAAVTAGALAAKSAISKKVDIEDDEVEVEERNTGRAARKMKLMRRHQREQKQIMTSPAPARRTRWRTRSGAAVPRQMCRAQLSGMLSLLKDDIRAMQELRVELQKCLDQHGEDWQYHLGSTRTQHRWLQFGKVARRMHMYQEAEVFLDLCLSYGYSRGAHAELSRLFVDVGMLAPALGSLCDLAKADEEAEDVVISGRSSLPVAVEEIMRSVVDSFGLDAVIKALDEMEDVGPYVEKAREKVMKCYENEDVKESGSTAEQITVSESPTAENKLKI</sequence>
<dbReference type="EMBL" id="HBIV01036838">
    <property type="protein sequence ID" value="CAE0674482.1"/>
    <property type="molecule type" value="Transcribed_RNA"/>
</dbReference>
<evidence type="ECO:0000313" key="2">
    <source>
        <dbReference type="EMBL" id="CAE0674482.1"/>
    </source>
</evidence>
<dbReference type="AlphaFoldDB" id="A0A7S4DWB4"/>
<dbReference type="InterPro" id="IPR015374">
    <property type="entry name" value="ChAPs"/>
</dbReference>
<gene>
    <name evidence="2" type="ORF">LGLO00237_LOCUS26256</name>
</gene>
<accession>A0A7S4DWB4</accession>
<feature type="compositionally biased region" description="Polar residues" evidence="1">
    <location>
        <begin position="554"/>
        <end position="566"/>
    </location>
</feature>
<proteinExistence type="predicted"/>
<feature type="compositionally biased region" description="Polar residues" evidence="1">
    <location>
        <begin position="875"/>
        <end position="890"/>
    </location>
</feature>
<feature type="compositionally biased region" description="Basic and acidic residues" evidence="1">
    <location>
        <begin position="538"/>
        <end position="549"/>
    </location>
</feature>
<dbReference type="SUPFAM" id="SSF48452">
    <property type="entry name" value="TPR-like"/>
    <property type="match status" value="1"/>
</dbReference>
<feature type="compositionally biased region" description="Basic and acidic residues" evidence="1">
    <location>
        <begin position="568"/>
        <end position="577"/>
    </location>
</feature>
<reference evidence="2" key="1">
    <citation type="submission" date="2021-01" db="EMBL/GenBank/DDBJ databases">
        <authorList>
            <person name="Corre E."/>
            <person name="Pelletier E."/>
            <person name="Niang G."/>
            <person name="Scheremetjew M."/>
            <person name="Finn R."/>
            <person name="Kale V."/>
            <person name="Holt S."/>
            <person name="Cochrane G."/>
            <person name="Meng A."/>
            <person name="Brown T."/>
            <person name="Cohen L."/>
        </authorList>
    </citation>
    <scope>NUCLEOTIDE SEQUENCE</scope>
    <source>
        <strain evidence="2">CCCM811</strain>
    </source>
</reference>
<dbReference type="Pfam" id="PF09295">
    <property type="entry name" value="ChAPs"/>
    <property type="match status" value="1"/>
</dbReference>
<feature type="compositionally biased region" description="Polar residues" evidence="1">
    <location>
        <begin position="512"/>
        <end position="528"/>
    </location>
</feature>
<feature type="region of interest" description="Disordered" evidence="1">
    <location>
        <begin position="666"/>
        <end position="691"/>
    </location>
</feature>
<evidence type="ECO:0000256" key="1">
    <source>
        <dbReference type="SAM" id="MobiDB-lite"/>
    </source>
</evidence>
<dbReference type="InterPro" id="IPR011990">
    <property type="entry name" value="TPR-like_helical_dom_sf"/>
</dbReference>
<dbReference type="PANTHER" id="PTHR31975">
    <property type="entry name" value="BUD SITE SELECTION PROTEIN 7-RELATED"/>
    <property type="match status" value="1"/>
</dbReference>
<name>A0A7S4DWB4_9EUKA</name>
<feature type="region of interest" description="Disordered" evidence="1">
    <location>
        <begin position="871"/>
        <end position="896"/>
    </location>
</feature>
<dbReference type="GO" id="GO:0006893">
    <property type="term" value="P:Golgi to plasma membrane transport"/>
    <property type="evidence" value="ECO:0007669"/>
    <property type="project" value="TreeGrafter"/>
</dbReference>